<feature type="transmembrane region" description="Helical" evidence="1">
    <location>
        <begin position="142"/>
        <end position="159"/>
    </location>
</feature>
<reference evidence="2 3" key="1">
    <citation type="journal article" date="2016" name="Nat. Commun.">
        <title>Thousands of microbial genomes shed light on interconnected biogeochemical processes in an aquifer system.</title>
        <authorList>
            <person name="Anantharaman K."/>
            <person name="Brown C.T."/>
            <person name="Hug L.A."/>
            <person name="Sharon I."/>
            <person name="Castelle C.J."/>
            <person name="Probst A.J."/>
            <person name="Thomas B.C."/>
            <person name="Singh A."/>
            <person name="Wilkins M.J."/>
            <person name="Karaoz U."/>
            <person name="Brodie E.L."/>
            <person name="Williams K.H."/>
            <person name="Hubbard S.S."/>
            <person name="Banfield J.F."/>
        </authorList>
    </citation>
    <scope>NUCLEOTIDE SEQUENCE [LARGE SCALE GENOMIC DNA]</scope>
</reference>
<evidence type="ECO:0000313" key="2">
    <source>
        <dbReference type="EMBL" id="OGD95774.1"/>
    </source>
</evidence>
<keyword evidence="1" id="KW-1133">Transmembrane helix</keyword>
<proteinExistence type="predicted"/>
<comment type="caution">
    <text evidence="2">The sequence shown here is derived from an EMBL/GenBank/DDBJ whole genome shotgun (WGS) entry which is preliminary data.</text>
</comment>
<feature type="transmembrane region" description="Helical" evidence="1">
    <location>
        <begin position="119"/>
        <end position="136"/>
    </location>
</feature>
<feature type="transmembrane region" description="Helical" evidence="1">
    <location>
        <begin position="171"/>
        <end position="197"/>
    </location>
</feature>
<keyword evidence="1" id="KW-0812">Transmembrane</keyword>
<protein>
    <recommendedName>
        <fullName evidence="4">Glycosyltransferase RgtA/B/C/D-like domain-containing protein</fullName>
    </recommendedName>
</protein>
<gene>
    <name evidence="2" type="ORF">A3A48_04065</name>
</gene>
<feature type="transmembrane region" description="Helical" evidence="1">
    <location>
        <begin position="314"/>
        <end position="331"/>
    </location>
</feature>
<feature type="transmembrane region" description="Helical" evidence="1">
    <location>
        <begin position="282"/>
        <end position="299"/>
    </location>
</feature>
<evidence type="ECO:0000313" key="3">
    <source>
        <dbReference type="Proteomes" id="UP000178336"/>
    </source>
</evidence>
<feature type="transmembrane region" description="Helical" evidence="1">
    <location>
        <begin position="12"/>
        <end position="29"/>
    </location>
</feature>
<dbReference type="STRING" id="1797724.A3A48_04065"/>
<evidence type="ECO:0000256" key="1">
    <source>
        <dbReference type="SAM" id="Phobius"/>
    </source>
</evidence>
<accession>A0A1F5GVC0</accession>
<name>A0A1F5GVC0_9BACT</name>
<keyword evidence="1" id="KW-0472">Membrane</keyword>
<feature type="transmembrane region" description="Helical" evidence="1">
    <location>
        <begin position="338"/>
        <end position="358"/>
    </location>
</feature>
<organism evidence="2 3">
    <name type="scientific">Candidatus Curtissbacteria bacterium RIFCSPLOWO2_01_FULL_37_9</name>
    <dbReference type="NCBI Taxonomy" id="1797724"/>
    <lineage>
        <taxon>Bacteria</taxon>
        <taxon>Candidatus Curtissiibacteriota</taxon>
    </lineage>
</organism>
<feature type="transmembrane region" description="Helical" evidence="1">
    <location>
        <begin position="212"/>
        <end position="229"/>
    </location>
</feature>
<feature type="transmembrane region" description="Helical" evidence="1">
    <location>
        <begin position="93"/>
        <end position="112"/>
    </location>
</feature>
<dbReference type="EMBL" id="MFBN01000009">
    <property type="protein sequence ID" value="OGD95774.1"/>
    <property type="molecule type" value="Genomic_DNA"/>
</dbReference>
<sequence length="501" mass="58827">MKKNNFWNRWDWLGLSIVFIVAVLIKLPHNSQGFFAFAYDQGRDLLAVARIIYEGHFTLIGPTTGLQGIFYGPWWYYFLSPLLYLSGGDPQKVSIFFAVLGIFTTLGIYFFIKYSTKSIPIAFGLSLIAAMSSTWMLGPTLIWSPSLVPPLMIIYFYILQKIFLNSRPIYYFLFGITAFLISEAGAAFGLMVVMFLFLTPLIFQKSFFKKEFLLTLLGGSLIVFPRFLFDLRHNFLISKSVFSYIKQANIYGEHLTYFQRFIQRSDLFLGFFSWSIVKGNKIIAIFIIVLIVVFLFYLYKNRKLFTKLANDKLLIYLLLFVSFLFLAFTIFKDRIWDHYLVGLPLIFVVIISRIMSFASQFKNAKIPLYTIIIFLVIFNFNTQLFSPFKINWLGGDADYINQKKVMDYISSKHLENYSVFKYSPAIFDYPFDYLFYWYERRGLLEIPKDNQRLIYLVIREESSKKYYKSGWYGDKTKDKTVVLERKKFPGDLVVEKHLKND</sequence>
<dbReference type="AlphaFoldDB" id="A0A1F5GVC0"/>
<dbReference type="Proteomes" id="UP000178336">
    <property type="component" value="Unassembled WGS sequence"/>
</dbReference>
<evidence type="ECO:0008006" key="4">
    <source>
        <dbReference type="Google" id="ProtNLM"/>
    </source>
</evidence>
<feature type="transmembrane region" description="Helical" evidence="1">
    <location>
        <begin position="364"/>
        <end position="382"/>
    </location>
</feature>